<accession>A0A6C0AWT4</accession>
<reference evidence="1" key="1">
    <citation type="journal article" date="2020" name="Nature">
        <title>Giant virus diversity and host interactions through global metagenomics.</title>
        <authorList>
            <person name="Schulz F."/>
            <person name="Roux S."/>
            <person name="Paez-Espino D."/>
            <person name="Jungbluth S."/>
            <person name="Walsh D.A."/>
            <person name="Denef V.J."/>
            <person name="McMahon K.D."/>
            <person name="Konstantinidis K.T."/>
            <person name="Eloe-Fadrosh E.A."/>
            <person name="Kyrpides N.C."/>
            <person name="Woyke T."/>
        </authorList>
    </citation>
    <scope>NUCLEOTIDE SEQUENCE</scope>
    <source>
        <strain evidence="1">GVMAG-S-ERX555961-36</strain>
    </source>
</reference>
<proteinExistence type="predicted"/>
<dbReference type="EMBL" id="MN738762">
    <property type="protein sequence ID" value="QHS83705.1"/>
    <property type="molecule type" value="Genomic_DNA"/>
</dbReference>
<dbReference type="AlphaFoldDB" id="A0A6C0AWT4"/>
<organism evidence="1">
    <name type="scientific">viral metagenome</name>
    <dbReference type="NCBI Taxonomy" id="1070528"/>
    <lineage>
        <taxon>unclassified sequences</taxon>
        <taxon>metagenomes</taxon>
        <taxon>organismal metagenomes</taxon>
    </lineage>
</organism>
<name>A0A6C0AWT4_9ZZZZ</name>
<protein>
    <submittedName>
        <fullName evidence="1">Uncharacterized protein</fullName>
    </submittedName>
</protein>
<sequence>MYLILMSSNRLRYDTCAYETQLSESVDYLSYLLDPSRYYRCSPCRPELGIVGGNNVSQVKGNLVDLENDLRGQTRLNTNCPAKKNTFMPTQDNLIRIPGEFTKSDVEIDANKLHLPPCQMIRYEPVPLPPGLDLPKCPPPAYQMQFAKKTQS</sequence>
<evidence type="ECO:0000313" key="1">
    <source>
        <dbReference type="EMBL" id="QHS83705.1"/>
    </source>
</evidence>